<reference evidence="4" key="1">
    <citation type="submission" date="2023-07" db="EMBL/GenBank/DDBJ databases">
        <title>Thauera sp. CAU 1555 isolated from sand of Yaerae Beach.</title>
        <authorList>
            <person name="Kim W."/>
        </authorList>
    </citation>
    <scope>NUCLEOTIDE SEQUENCE [LARGE SCALE GENOMIC DNA]</scope>
    <source>
        <strain evidence="4">CAU 1555</strain>
    </source>
</reference>
<evidence type="ECO:0000313" key="4">
    <source>
        <dbReference type="Proteomes" id="UP000603602"/>
    </source>
</evidence>
<sequence length="275" mass="30126">MLRALLLLCLLAPLPSPAVELPLEIIELRHRQAEDVLPVLRPLVAPGGSVSGLRHKLFIRSTAENLAQLRAVLSELDQPAARLLISVRQSSESLDDRFRADVHGRIGNERVRIERPPPVGVPRSPGATVSIGDGRREEARQAVQQVQTIDGGQAYIHAGVSLPVPLRRLWLTADGVVLSDTVIWRDLGTGFNAVPRIAGDRVSIEISPYDERPLSADGTAETRRLSTTVEGRLGEWIALGASAQDAADARQGILSRESRETSRRNEVWLKVERLD</sequence>
<dbReference type="InterPro" id="IPR038591">
    <property type="entry name" value="NolW-like_sf"/>
</dbReference>
<keyword evidence="4" id="KW-1185">Reference proteome</keyword>
<comment type="caution">
    <text evidence="3">The sequence shown here is derived from an EMBL/GenBank/DDBJ whole genome shotgun (WGS) entry which is preliminary data.</text>
</comment>
<dbReference type="Gene3D" id="3.30.1370.120">
    <property type="match status" value="1"/>
</dbReference>
<gene>
    <name evidence="3" type="ORF">IFO67_05455</name>
</gene>
<protein>
    <recommendedName>
        <fullName evidence="2">NolW-like domain-containing protein</fullName>
    </recommendedName>
</protein>
<dbReference type="Proteomes" id="UP000603602">
    <property type="component" value="Unassembled WGS sequence"/>
</dbReference>
<dbReference type="RefSeq" id="WP_187717111.1">
    <property type="nucleotide sequence ID" value="NZ_JACTAH010000001.1"/>
</dbReference>
<evidence type="ECO:0000259" key="2">
    <source>
        <dbReference type="Pfam" id="PF03958"/>
    </source>
</evidence>
<keyword evidence="1" id="KW-0732">Signal</keyword>
<feature type="domain" description="NolW-like" evidence="2">
    <location>
        <begin position="24"/>
        <end position="81"/>
    </location>
</feature>
<accession>A0ABR9B7H6</accession>
<organism evidence="3 4">
    <name type="scientific">Thauera sedimentorum</name>
    <dbReference type="NCBI Taxonomy" id="2767595"/>
    <lineage>
        <taxon>Bacteria</taxon>
        <taxon>Pseudomonadati</taxon>
        <taxon>Pseudomonadota</taxon>
        <taxon>Betaproteobacteria</taxon>
        <taxon>Rhodocyclales</taxon>
        <taxon>Zoogloeaceae</taxon>
        <taxon>Thauera</taxon>
    </lineage>
</organism>
<feature type="signal peptide" evidence="1">
    <location>
        <begin position="1"/>
        <end position="18"/>
    </location>
</feature>
<dbReference type="Pfam" id="PF03958">
    <property type="entry name" value="Secretin_N"/>
    <property type="match status" value="1"/>
</dbReference>
<name>A0ABR9B7H6_9RHOO</name>
<proteinExistence type="predicted"/>
<evidence type="ECO:0000313" key="3">
    <source>
        <dbReference type="EMBL" id="MBD8502321.1"/>
    </source>
</evidence>
<feature type="chain" id="PRO_5046657940" description="NolW-like domain-containing protein" evidence="1">
    <location>
        <begin position="19"/>
        <end position="275"/>
    </location>
</feature>
<evidence type="ECO:0000256" key="1">
    <source>
        <dbReference type="SAM" id="SignalP"/>
    </source>
</evidence>
<dbReference type="InterPro" id="IPR005644">
    <property type="entry name" value="NolW-like"/>
</dbReference>
<dbReference type="EMBL" id="JACYTO010000001">
    <property type="protein sequence ID" value="MBD8502321.1"/>
    <property type="molecule type" value="Genomic_DNA"/>
</dbReference>